<dbReference type="AlphaFoldDB" id="A0A9W8JZE0"/>
<accession>A0A9W8JZE0</accession>
<dbReference type="EMBL" id="JANKHO010000855">
    <property type="protein sequence ID" value="KAJ3505679.1"/>
    <property type="molecule type" value="Genomic_DNA"/>
</dbReference>
<dbReference type="Proteomes" id="UP001148786">
    <property type="component" value="Unassembled WGS sequence"/>
</dbReference>
<gene>
    <name evidence="1" type="ORF">NLJ89_g7294</name>
</gene>
<comment type="caution">
    <text evidence="1">The sequence shown here is derived from an EMBL/GenBank/DDBJ whole genome shotgun (WGS) entry which is preliminary data.</text>
</comment>
<organism evidence="1 2">
    <name type="scientific">Agrocybe chaxingu</name>
    <dbReference type="NCBI Taxonomy" id="84603"/>
    <lineage>
        <taxon>Eukaryota</taxon>
        <taxon>Fungi</taxon>
        <taxon>Dikarya</taxon>
        <taxon>Basidiomycota</taxon>
        <taxon>Agaricomycotina</taxon>
        <taxon>Agaricomycetes</taxon>
        <taxon>Agaricomycetidae</taxon>
        <taxon>Agaricales</taxon>
        <taxon>Agaricineae</taxon>
        <taxon>Strophariaceae</taxon>
        <taxon>Agrocybe</taxon>
    </lineage>
</organism>
<protein>
    <recommendedName>
        <fullName evidence="3">F-box domain-containing protein</fullName>
    </recommendedName>
</protein>
<proteinExistence type="predicted"/>
<evidence type="ECO:0000313" key="2">
    <source>
        <dbReference type="Proteomes" id="UP001148786"/>
    </source>
</evidence>
<name>A0A9W8JZE0_9AGAR</name>
<evidence type="ECO:0000313" key="1">
    <source>
        <dbReference type="EMBL" id="KAJ3505679.1"/>
    </source>
</evidence>
<dbReference type="OrthoDB" id="3043619at2759"/>
<reference evidence="1" key="1">
    <citation type="submission" date="2022-07" db="EMBL/GenBank/DDBJ databases">
        <title>Genome Sequence of Agrocybe chaxingu.</title>
        <authorList>
            <person name="Buettner E."/>
        </authorList>
    </citation>
    <scope>NUCLEOTIDE SEQUENCE</scope>
    <source>
        <strain evidence="1">MP-N11</strain>
    </source>
</reference>
<keyword evidence="2" id="KW-1185">Reference proteome</keyword>
<sequence length="148" mass="17112">MALSSSAPDLPQEIQDLCIDELAHDEDPKSLIESLQPCLLVSQSFYQHSRRHLWSSVDLELKDDERSHQKVSKLLDLMNYVPPNPPTFTVIEAFVLDTDLPRLWPLRGKGYRAIPRWRKLSSSFMNRFMAQATFDLQLDWTGPASRRT</sequence>
<evidence type="ECO:0008006" key="3">
    <source>
        <dbReference type="Google" id="ProtNLM"/>
    </source>
</evidence>